<dbReference type="GO" id="GO:0004771">
    <property type="term" value="F:sterol ester esterase activity"/>
    <property type="evidence" value="ECO:0007669"/>
    <property type="project" value="UniProtKB-EC"/>
</dbReference>
<evidence type="ECO:0000256" key="10">
    <source>
        <dbReference type="ARBA" id="ARBA00049527"/>
    </source>
</evidence>
<evidence type="ECO:0000256" key="3">
    <source>
        <dbReference type="ARBA" id="ARBA00008300"/>
    </source>
</evidence>
<dbReference type="GO" id="GO:0035356">
    <property type="term" value="P:intracellular triglyceride homeostasis"/>
    <property type="evidence" value="ECO:0007669"/>
    <property type="project" value="UniProtKB-ARBA"/>
</dbReference>
<comment type="subcellular location">
    <subcellularLocation>
        <location evidence="1">Endoplasmic reticulum</location>
    </subcellularLocation>
    <subcellularLocation>
        <location evidence="2">Lipid droplet</location>
    </subcellularLocation>
</comment>
<dbReference type="FunFam" id="3.40.50.1820:FF:000068">
    <property type="entry name" value="Lipid droplet associated hydrolase"/>
    <property type="match status" value="1"/>
</dbReference>
<dbReference type="PANTHER" id="PTHR13390">
    <property type="entry name" value="LIPASE"/>
    <property type="match status" value="1"/>
</dbReference>
<evidence type="ECO:0000256" key="5">
    <source>
        <dbReference type="ARBA" id="ARBA00022677"/>
    </source>
</evidence>
<dbReference type="SUPFAM" id="SSF53474">
    <property type="entry name" value="alpha/beta-Hydrolases"/>
    <property type="match status" value="1"/>
</dbReference>
<reference evidence="11" key="1">
    <citation type="submission" date="2025-08" db="UniProtKB">
        <authorList>
            <consortium name="Ensembl"/>
        </authorList>
    </citation>
    <scope>IDENTIFICATION</scope>
</reference>
<dbReference type="GO" id="GO:0160077">
    <property type="term" value="P:lipid droplet fusion"/>
    <property type="evidence" value="ECO:0007669"/>
    <property type="project" value="UniProtKB-ARBA"/>
</dbReference>
<proteinExistence type="inferred from homology"/>
<dbReference type="InterPro" id="IPR019363">
    <property type="entry name" value="LDAH"/>
</dbReference>
<dbReference type="GO" id="GO:0019915">
    <property type="term" value="P:lipid storage"/>
    <property type="evidence" value="ECO:0007669"/>
    <property type="project" value="InterPro"/>
</dbReference>
<dbReference type="AlphaFoldDB" id="A0A8C4R060"/>
<dbReference type="Proteomes" id="UP000694388">
    <property type="component" value="Unplaced"/>
</dbReference>
<dbReference type="GO" id="GO:0042632">
    <property type="term" value="P:cholesterol homeostasis"/>
    <property type="evidence" value="ECO:0007669"/>
    <property type="project" value="UniProtKB-ARBA"/>
</dbReference>
<evidence type="ECO:0000256" key="2">
    <source>
        <dbReference type="ARBA" id="ARBA00004502"/>
    </source>
</evidence>
<name>A0A8C4R060_EPTBU</name>
<keyword evidence="5" id="KW-0551">Lipid droplet</keyword>
<evidence type="ECO:0000313" key="11">
    <source>
        <dbReference type="Ensembl" id="ENSEBUP00000023176.1"/>
    </source>
</evidence>
<dbReference type="GO" id="GO:0005783">
    <property type="term" value="C:endoplasmic reticulum"/>
    <property type="evidence" value="ECO:0007669"/>
    <property type="project" value="UniProtKB-SubCell"/>
</dbReference>
<evidence type="ECO:0000256" key="6">
    <source>
        <dbReference type="ARBA" id="ARBA00022801"/>
    </source>
</evidence>
<comment type="similarity">
    <text evidence="3">Belongs to the AB hydrolase superfamily. LDAH family.</text>
</comment>
<evidence type="ECO:0000256" key="8">
    <source>
        <dbReference type="ARBA" id="ARBA00031924"/>
    </source>
</evidence>
<sequence length="380" mass="42797">MSSQATEETDARPLQAGPVPICEFIFCNGAATELIKFGCIELRHAVPSALSTLFLIIPGNPGVVQYYRPFLTALYQGFKGRYPVWAISHAGHCDPPRGMPMSDGPKKDHDIFGLEGQIYHKIAFLREQVDPSVRVVLIGHSIGCYIILEMMKREPQLKVVKAVLLFPTIERMSTSPQGRYLSPVLCNLRYLFYPSIAILSLLPKHLKSMLTYWAFRCFSLGAVPNSNFVKACLSLFNVHCVANSMFMASQEMRTVVQRDDETIKKYLNKLLFYYGTDDQWCPKTYYEDLHRDYPCGDIRLCTKKIKHAFVLNDSVEMAWLVHGWLEHIVSQTQGRKELRVAVTVVGVRVGRCRICGGGGPFCHEHARKSDAGGGHSAHHT</sequence>
<evidence type="ECO:0000256" key="1">
    <source>
        <dbReference type="ARBA" id="ARBA00004240"/>
    </source>
</evidence>
<dbReference type="PANTHER" id="PTHR13390:SF0">
    <property type="entry name" value="LIPID DROPLET-ASSOCIATED HYDROLASE"/>
    <property type="match status" value="1"/>
</dbReference>
<dbReference type="InterPro" id="IPR029058">
    <property type="entry name" value="AB_hydrolase_fold"/>
</dbReference>
<comment type="catalytic activity">
    <reaction evidence="10">
        <text>a cholesterol ester + H2O = cholesterol + a fatty acid + H(+)</text>
        <dbReference type="Rhea" id="RHEA:36403"/>
        <dbReference type="ChEBI" id="CHEBI:15377"/>
        <dbReference type="ChEBI" id="CHEBI:15378"/>
        <dbReference type="ChEBI" id="CHEBI:16113"/>
        <dbReference type="ChEBI" id="CHEBI:17002"/>
        <dbReference type="ChEBI" id="CHEBI:28868"/>
        <dbReference type="EC" id="3.1.1.13"/>
    </reaction>
    <physiologicalReaction direction="left-to-right" evidence="10">
        <dbReference type="Rhea" id="RHEA:36404"/>
    </physiologicalReaction>
</comment>
<evidence type="ECO:0000256" key="9">
    <source>
        <dbReference type="ARBA" id="ARBA00039150"/>
    </source>
</evidence>
<protein>
    <recommendedName>
        <fullName evidence="4">Lipid droplet-associated hydrolase</fullName>
        <ecNumber evidence="9">3.1.1.13</ecNumber>
    </recommendedName>
    <alternativeName>
        <fullName evidence="8">Lipid droplet-associated serine hydrolase</fullName>
    </alternativeName>
</protein>
<evidence type="ECO:0000256" key="4">
    <source>
        <dbReference type="ARBA" id="ARBA00019242"/>
    </source>
</evidence>
<evidence type="ECO:0000313" key="12">
    <source>
        <dbReference type="Proteomes" id="UP000694388"/>
    </source>
</evidence>
<accession>A0A8C4R060</accession>
<keyword evidence="12" id="KW-1185">Reference proteome</keyword>
<dbReference type="GO" id="GO:0005811">
    <property type="term" value="C:lipid droplet"/>
    <property type="evidence" value="ECO:0007669"/>
    <property type="project" value="UniProtKB-SubCell"/>
</dbReference>
<dbReference type="Gene3D" id="3.40.50.1820">
    <property type="entry name" value="alpha/beta hydrolase"/>
    <property type="match status" value="1"/>
</dbReference>
<keyword evidence="7" id="KW-0256">Endoplasmic reticulum</keyword>
<keyword evidence="6" id="KW-0378">Hydrolase</keyword>
<dbReference type="Pfam" id="PF10230">
    <property type="entry name" value="LIDHydrolase"/>
    <property type="match status" value="1"/>
</dbReference>
<dbReference type="EC" id="3.1.1.13" evidence="9"/>
<evidence type="ECO:0000256" key="7">
    <source>
        <dbReference type="ARBA" id="ARBA00022824"/>
    </source>
</evidence>
<dbReference type="GeneTree" id="ENSGT00390000009688"/>
<dbReference type="Ensembl" id="ENSEBUT00000023752.1">
    <property type="protein sequence ID" value="ENSEBUP00000023176.1"/>
    <property type="gene ID" value="ENSEBUG00000014276.1"/>
</dbReference>
<reference evidence="11" key="2">
    <citation type="submission" date="2025-09" db="UniProtKB">
        <authorList>
            <consortium name="Ensembl"/>
        </authorList>
    </citation>
    <scope>IDENTIFICATION</scope>
</reference>
<organism evidence="11 12">
    <name type="scientific">Eptatretus burgeri</name>
    <name type="common">Inshore hagfish</name>
    <dbReference type="NCBI Taxonomy" id="7764"/>
    <lineage>
        <taxon>Eukaryota</taxon>
        <taxon>Metazoa</taxon>
        <taxon>Chordata</taxon>
        <taxon>Craniata</taxon>
        <taxon>Vertebrata</taxon>
        <taxon>Cyclostomata</taxon>
        <taxon>Myxini</taxon>
        <taxon>Myxiniformes</taxon>
        <taxon>Myxinidae</taxon>
        <taxon>Eptatretinae</taxon>
        <taxon>Eptatretus</taxon>
    </lineage>
</organism>